<dbReference type="InterPro" id="IPR001845">
    <property type="entry name" value="HTH_ArsR_DNA-bd_dom"/>
</dbReference>
<keyword evidence="6" id="KW-1185">Reference proteome</keyword>
<protein>
    <submittedName>
        <fullName evidence="5">Metalloregulator ArsR/SmtB family transcription factor</fullName>
    </submittedName>
</protein>
<evidence type="ECO:0000313" key="5">
    <source>
        <dbReference type="EMBL" id="WRP14504.1"/>
    </source>
</evidence>
<dbReference type="NCBIfam" id="NF033788">
    <property type="entry name" value="HTH_metalloreg"/>
    <property type="match status" value="1"/>
</dbReference>
<evidence type="ECO:0000256" key="2">
    <source>
        <dbReference type="ARBA" id="ARBA00023125"/>
    </source>
</evidence>
<proteinExistence type="predicted"/>
<organism evidence="5 6">
    <name type="scientific">Geochorda subterranea</name>
    <dbReference type="NCBI Taxonomy" id="3109564"/>
    <lineage>
        <taxon>Bacteria</taxon>
        <taxon>Bacillati</taxon>
        <taxon>Bacillota</taxon>
        <taxon>Limnochordia</taxon>
        <taxon>Limnochordales</taxon>
        <taxon>Geochordaceae</taxon>
        <taxon>Geochorda</taxon>
    </lineage>
</organism>
<dbReference type="PROSITE" id="PS50987">
    <property type="entry name" value="HTH_ARSR_2"/>
    <property type="match status" value="1"/>
</dbReference>
<dbReference type="InterPro" id="IPR051011">
    <property type="entry name" value="Metal_resp_trans_reg"/>
</dbReference>
<name>A0ABZ1BPA2_9FIRM</name>
<dbReference type="EMBL" id="CP141614">
    <property type="protein sequence ID" value="WRP14504.1"/>
    <property type="molecule type" value="Genomic_DNA"/>
</dbReference>
<dbReference type="InterPro" id="IPR011991">
    <property type="entry name" value="ArsR-like_HTH"/>
</dbReference>
<feature type="domain" description="HTH arsR-type" evidence="4">
    <location>
        <begin position="8"/>
        <end position="102"/>
    </location>
</feature>
<evidence type="ECO:0000259" key="4">
    <source>
        <dbReference type="PROSITE" id="PS50987"/>
    </source>
</evidence>
<dbReference type="CDD" id="cd00090">
    <property type="entry name" value="HTH_ARSR"/>
    <property type="match status" value="1"/>
</dbReference>
<dbReference type="Pfam" id="PF01022">
    <property type="entry name" value="HTH_5"/>
    <property type="match status" value="1"/>
</dbReference>
<evidence type="ECO:0000313" key="6">
    <source>
        <dbReference type="Proteomes" id="UP001333102"/>
    </source>
</evidence>
<sequence>MRSDRIKAMGRLNEEALQYFKVLADPTRLGILRLLARRELPVGELARELGATPNAVSQQLRLLRALSIVSARRRGRHVLYRIVADRLEAVLADIERVRALLTGGGIWGT</sequence>
<accession>A0ABZ1BPA2</accession>
<evidence type="ECO:0000256" key="3">
    <source>
        <dbReference type="ARBA" id="ARBA00023163"/>
    </source>
</evidence>
<dbReference type="SUPFAM" id="SSF46785">
    <property type="entry name" value="Winged helix' DNA-binding domain"/>
    <property type="match status" value="1"/>
</dbReference>
<dbReference type="RefSeq" id="WP_324668846.1">
    <property type="nucleotide sequence ID" value="NZ_CP141614.1"/>
</dbReference>
<dbReference type="PANTHER" id="PTHR43132:SF2">
    <property type="entry name" value="ARSENICAL RESISTANCE OPERON REPRESSOR ARSR-RELATED"/>
    <property type="match status" value="1"/>
</dbReference>
<reference evidence="6" key="1">
    <citation type="submission" date="2023-12" db="EMBL/GenBank/DDBJ databases">
        <title>Novel isolates from deep terrestrial aquifers shed light on the physiology and ecology of the class Limnochordia.</title>
        <authorList>
            <person name="Karnachuk O.V."/>
            <person name="Lukina A.P."/>
            <person name="Avakyan M.R."/>
            <person name="Kadnikov V."/>
            <person name="Begmatov S."/>
            <person name="Beletsky A.V."/>
            <person name="Mardanov A.V."/>
            <person name="Ravin N.V."/>
        </authorList>
    </citation>
    <scope>NUCLEOTIDE SEQUENCE [LARGE SCALE GENOMIC DNA]</scope>
    <source>
        <strain evidence="6">LN</strain>
    </source>
</reference>
<gene>
    <name evidence="5" type="ORF">VLY81_13965</name>
</gene>
<dbReference type="Gene3D" id="1.10.10.10">
    <property type="entry name" value="Winged helix-like DNA-binding domain superfamily/Winged helix DNA-binding domain"/>
    <property type="match status" value="1"/>
</dbReference>
<dbReference type="Proteomes" id="UP001333102">
    <property type="component" value="Chromosome"/>
</dbReference>
<dbReference type="InterPro" id="IPR036388">
    <property type="entry name" value="WH-like_DNA-bd_sf"/>
</dbReference>
<dbReference type="PANTHER" id="PTHR43132">
    <property type="entry name" value="ARSENICAL RESISTANCE OPERON REPRESSOR ARSR-RELATED"/>
    <property type="match status" value="1"/>
</dbReference>
<dbReference type="SMART" id="SM00418">
    <property type="entry name" value="HTH_ARSR"/>
    <property type="match status" value="1"/>
</dbReference>
<dbReference type="InterPro" id="IPR036390">
    <property type="entry name" value="WH_DNA-bd_sf"/>
</dbReference>
<evidence type="ECO:0000256" key="1">
    <source>
        <dbReference type="ARBA" id="ARBA00023015"/>
    </source>
</evidence>
<keyword evidence="2" id="KW-0238">DNA-binding</keyword>
<keyword evidence="3" id="KW-0804">Transcription</keyword>
<dbReference type="PRINTS" id="PR00778">
    <property type="entry name" value="HTHARSR"/>
</dbReference>
<keyword evidence="1" id="KW-0805">Transcription regulation</keyword>